<dbReference type="KEGG" id="tem:JW646_19165"/>
<keyword evidence="1" id="KW-0472">Membrane</keyword>
<evidence type="ECO:0000313" key="2">
    <source>
        <dbReference type="EMBL" id="UEL47709.1"/>
    </source>
</evidence>
<feature type="transmembrane region" description="Helical" evidence="1">
    <location>
        <begin position="56"/>
        <end position="78"/>
    </location>
</feature>
<feature type="transmembrane region" description="Helical" evidence="1">
    <location>
        <begin position="6"/>
        <end position="35"/>
    </location>
</feature>
<dbReference type="Proteomes" id="UP001198983">
    <property type="component" value="Chromosome"/>
</dbReference>
<evidence type="ECO:0000313" key="3">
    <source>
        <dbReference type="Proteomes" id="UP001198983"/>
    </source>
</evidence>
<keyword evidence="1" id="KW-1133">Transmembrane helix</keyword>
<reference evidence="2 3" key="1">
    <citation type="journal article" date="2023" name="Int. J. Syst. Evol. Microbiol.">
        <title>Terrisporobacter hibernicus sp. nov., isolated from bovine faeces in Northern Ireland.</title>
        <authorList>
            <person name="Mitchell M."/>
            <person name="Nguyen S.V."/>
            <person name="Connor M."/>
            <person name="Fairley D.J."/>
            <person name="Donoghue O."/>
            <person name="Marshall H."/>
            <person name="Koolman L."/>
            <person name="McMullan G."/>
            <person name="Schaffer K.E."/>
            <person name="McGrath J.W."/>
            <person name="Fanning S."/>
        </authorList>
    </citation>
    <scope>NUCLEOTIDE SEQUENCE [LARGE SCALE GENOMIC DNA]</scope>
    <source>
        <strain evidence="2 3">MCA3</strain>
    </source>
</reference>
<feature type="transmembrane region" description="Helical" evidence="1">
    <location>
        <begin position="84"/>
        <end position="102"/>
    </location>
</feature>
<proteinExistence type="predicted"/>
<dbReference type="EMBL" id="CP081135">
    <property type="protein sequence ID" value="UEL47709.1"/>
    <property type="molecule type" value="Genomic_DNA"/>
</dbReference>
<dbReference type="Pfam" id="PF07784">
    <property type="entry name" value="DUF1622"/>
    <property type="match status" value="1"/>
</dbReference>
<dbReference type="PANTHER" id="PTHR38468">
    <property type="entry name" value="SLL0939 PROTEIN"/>
    <property type="match status" value="1"/>
</dbReference>
<dbReference type="InterPro" id="IPR012427">
    <property type="entry name" value="DUF1622"/>
</dbReference>
<sequence>MELKNILHLLVTILYWLSVIVIIYGVIIQFISFVMSEITTKDRKVAVEKVTMLKNFLGTYILFALEILIGADIIESILDPTIDHILTLAALVIIRTIISYFLNKEIKSENKNSNPPNN</sequence>
<keyword evidence="3" id="KW-1185">Reference proteome</keyword>
<name>A0AAX2ZEG3_9FIRM</name>
<evidence type="ECO:0000256" key="1">
    <source>
        <dbReference type="SAM" id="Phobius"/>
    </source>
</evidence>
<dbReference type="PANTHER" id="PTHR38468:SF1">
    <property type="entry name" value="SLL0939 PROTEIN"/>
    <property type="match status" value="1"/>
</dbReference>
<accession>A0AAX2ZEG3</accession>
<organism evidence="2 3">
    <name type="scientific">Terrisporobacter hibernicus</name>
    <dbReference type="NCBI Taxonomy" id="2813371"/>
    <lineage>
        <taxon>Bacteria</taxon>
        <taxon>Bacillati</taxon>
        <taxon>Bacillota</taxon>
        <taxon>Clostridia</taxon>
        <taxon>Peptostreptococcales</taxon>
        <taxon>Peptostreptococcaceae</taxon>
        <taxon>Terrisporobacter</taxon>
    </lineage>
</organism>
<keyword evidence="1" id="KW-0812">Transmembrane</keyword>
<protein>
    <submittedName>
        <fullName evidence="2">DUF1622 domain-containing protein</fullName>
    </submittedName>
</protein>
<gene>
    <name evidence="2" type="ORF">JW646_19165</name>
</gene>
<dbReference type="AlphaFoldDB" id="A0AAX2ZEG3"/>